<proteinExistence type="predicted"/>
<name>A0A2N9I1D7_FAGSY</name>
<reference evidence="5" key="1">
    <citation type="submission" date="2018-02" db="EMBL/GenBank/DDBJ databases">
        <authorList>
            <person name="Cohen D.B."/>
            <person name="Kent A.D."/>
        </authorList>
    </citation>
    <scope>NUCLEOTIDE SEQUENCE</scope>
</reference>
<dbReference type="AlphaFoldDB" id="A0A2N9I1D7"/>
<dbReference type="Pfam" id="PF25597">
    <property type="entry name" value="SH3_retrovirus"/>
    <property type="match status" value="1"/>
</dbReference>
<feature type="domain" description="Retroviral polymerase SH3-like" evidence="4">
    <location>
        <begin position="416"/>
        <end position="448"/>
    </location>
</feature>
<evidence type="ECO:0000259" key="3">
    <source>
        <dbReference type="Pfam" id="PF22936"/>
    </source>
</evidence>
<dbReference type="EMBL" id="OIVN01004893">
    <property type="protein sequence ID" value="SPD19867.1"/>
    <property type="molecule type" value="Genomic_DNA"/>
</dbReference>
<accession>A0A2N9I1D7</accession>
<dbReference type="PANTHER" id="PTHR34222">
    <property type="entry name" value="GAG_PRE-INTEGRS DOMAIN-CONTAINING PROTEIN"/>
    <property type="match status" value="1"/>
</dbReference>
<sequence>MGEATPSPTTVTIQQDNMSLQITPEKLNGSNYSTWSQSVEMYITGRGKVQYLTGKKPKPVETDAAYPKWVEENAMDASQMYELRCRAHETRQNGKSLADYYGALQLIWQELDYLHSSAMTCSADAAIQKKEIEEDRLYDFLASLDPSLDPVRSQVLAQDPLPSVRNAFAFVRREELRQATMMAIKFHDGFAMVAGASSRPLPIVPDMSFSNSRPPSISPGSKISSNRKCTYYQSAQQVSLANASTSSGNTGTSDHMTNDSKLFTLYTTTPRNTVKVANGLSTPVLGAGSIPLSSSLSLSSVLHDILTKKLIGLGRERGGLYYLDLKEAPVLEAGHVYQVGTEESKAREKIWLWHKEIRTSFISVPKRFWGDAILTAAFLINSMPSCVLQFKTPLHTLSQYHSLPSLLNIPPKVFGCTCYIHVYQHQRGKMDPRARKCLFVGYSATQKGKLIPRGASNTSLQGEIGSKEEEKLSWDEMIIPIVFRVEITPPTPSKLPEERELRVLPKYQPKRGGDLDFLEWLPSSSQNKPETINLNDTPSVMPEVWRPYFLSINGPVSVTDSVILNGETATAVAAGLCTPEDAKVLAGRTDPQIINDSLALTIQCTATVSNMGRRLHVRNMEVKTLRSQVTILQRLLKESKKKVGEVKEENKRLKALVDSYADDLVIRSTEQSKTTNKLQKQYEKLLAEVKELTSRSIPK</sequence>
<protein>
    <submittedName>
        <fullName evidence="5">Uncharacterized protein</fullName>
    </submittedName>
</protein>
<dbReference type="InterPro" id="IPR029472">
    <property type="entry name" value="Copia-like_N"/>
</dbReference>
<dbReference type="InterPro" id="IPR057670">
    <property type="entry name" value="SH3_retrovirus"/>
</dbReference>
<dbReference type="Pfam" id="PF22936">
    <property type="entry name" value="Pol_BBD"/>
    <property type="match status" value="1"/>
</dbReference>
<evidence type="ECO:0000259" key="4">
    <source>
        <dbReference type="Pfam" id="PF25597"/>
    </source>
</evidence>
<dbReference type="InterPro" id="IPR054722">
    <property type="entry name" value="PolX-like_BBD"/>
</dbReference>
<evidence type="ECO:0000313" key="5">
    <source>
        <dbReference type="EMBL" id="SPD19867.1"/>
    </source>
</evidence>
<organism evidence="5">
    <name type="scientific">Fagus sylvatica</name>
    <name type="common">Beechnut</name>
    <dbReference type="NCBI Taxonomy" id="28930"/>
    <lineage>
        <taxon>Eukaryota</taxon>
        <taxon>Viridiplantae</taxon>
        <taxon>Streptophyta</taxon>
        <taxon>Embryophyta</taxon>
        <taxon>Tracheophyta</taxon>
        <taxon>Spermatophyta</taxon>
        <taxon>Magnoliopsida</taxon>
        <taxon>eudicotyledons</taxon>
        <taxon>Gunneridae</taxon>
        <taxon>Pentapetalae</taxon>
        <taxon>rosids</taxon>
        <taxon>fabids</taxon>
        <taxon>Fagales</taxon>
        <taxon>Fagaceae</taxon>
        <taxon>Fagus</taxon>
    </lineage>
</organism>
<evidence type="ECO:0000259" key="2">
    <source>
        <dbReference type="Pfam" id="PF14244"/>
    </source>
</evidence>
<keyword evidence="1" id="KW-0175">Coiled coil</keyword>
<feature type="domain" description="Retrovirus-related Pol polyprotein from transposon TNT 1-94-like beta-barrel" evidence="3">
    <location>
        <begin position="250"/>
        <end position="304"/>
    </location>
</feature>
<dbReference type="Pfam" id="PF14244">
    <property type="entry name" value="Retrotran_gag_3"/>
    <property type="match status" value="1"/>
</dbReference>
<evidence type="ECO:0000256" key="1">
    <source>
        <dbReference type="SAM" id="Coils"/>
    </source>
</evidence>
<dbReference type="PANTHER" id="PTHR34222:SF37">
    <property type="entry name" value="RETROTRANSPOSON GAG DOMAIN-CONTAINING PROTEIN"/>
    <property type="match status" value="1"/>
</dbReference>
<feature type="domain" description="Retrotransposon Copia-like N-terminal" evidence="2">
    <location>
        <begin position="15"/>
        <end position="59"/>
    </location>
</feature>
<feature type="coiled-coil region" evidence="1">
    <location>
        <begin position="622"/>
        <end position="695"/>
    </location>
</feature>
<gene>
    <name evidence="5" type="ORF">FSB_LOCUS47749</name>
</gene>